<name>A0A1I0ZXS3_9CLOT</name>
<dbReference type="Pfam" id="PF14501">
    <property type="entry name" value="HATPase_c_5"/>
    <property type="match status" value="1"/>
</dbReference>
<sequence>MLEYSAPWTITIVLLVSVEIGIFYVILDNISVRKRNGTFIGIGLITLMVLGIGINILNIFPNTIVIVNMVIVAIFYKINYEVDIWNCTITIMICWFILSATESISMIIIAIVTSQNIGAVVYENPYKIITVALSKLFFIIIFIIYKNKTISVGLKKQDFNLIAVPILSNMLCLFIIFKFTFSITVKNSINNYMLLVITVIIILSNVAIIGMMKRLIKNNELKLENTLIKQKTMMDHENYIKLQKSYRNLRELQHDMKNHIVCIKELYGDENKAYDYIEKVNEEVENINIFNTGNSIIDIILSEKKRICTENNIEFNTQININKGIPIEVIDLSSIFSNALDNAIEACYKIKDGNIKRYVDIKNTYVGNFLVIRVDNSKVNSIKIHNNKIVTDKADGFEHGFGISSIRRCAEKYDGEVVVDYTKDRFILKIVIPI</sequence>
<dbReference type="PANTHER" id="PTHR40448">
    <property type="entry name" value="TWO-COMPONENT SENSOR HISTIDINE KINASE"/>
    <property type="match status" value="1"/>
</dbReference>
<evidence type="ECO:0000256" key="1">
    <source>
        <dbReference type="SAM" id="Phobius"/>
    </source>
</evidence>
<dbReference type="RefSeq" id="WP_090042377.1">
    <property type="nucleotide sequence ID" value="NZ_FOKI01000027.1"/>
</dbReference>
<protein>
    <submittedName>
        <fullName evidence="3">GHKL domain-containing protein</fullName>
    </submittedName>
</protein>
<dbReference type="EMBL" id="FOKI01000027">
    <property type="protein sequence ID" value="SFB30564.1"/>
    <property type="molecule type" value="Genomic_DNA"/>
</dbReference>
<proteinExistence type="predicted"/>
<gene>
    <name evidence="3" type="ORF">SAMN04488528_102726</name>
</gene>
<dbReference type="GO" id="GO:0042802">
    <property type="term" value="F:identical protein binding"/>
    <property type="evidence" value="ECO:0007669"/>
    <property type="project" value="TreeGrafter"/>
</dbReference>
<dbReference type="OrthoDB" id="3173688at2"/>
<keyword evidence="1" id="KW-1133">Transmembrane helix</keyword>
<dbReference type="AlphaFoldDB" id="A0A1I0ZXS3"/>
<dbReference type="Proteomes" id="UP000198619">
    <property type="component" value="Unassembled WGS sequence"/>
</dbReference>
<accession>A0A1I0ZXS3</accession>
<keyword evidence="4" id="KW-1185">Reference proteome</keyword>
<evidence type="ECO:0000259" key="2">
    <source>
        <dbReference type="Pfam" id="PF14501"/>
    </source>
</evidence>
<dbReference type="STRING" id="84698.SAMN04488528_102726"/>
<keyword evidence="1" id="KW-0472">Membrane</keyword>
<feature type="domain" description="Sensor histidine kinase NatK-like C-terminal" evidence="2">
    <location>
        <begin position="328"/>
        <end position="433"/>
    </location>
</feature>
<organism evidence="3 4">
    <name type="scientific">Clostridium frigidicarnis</name>
    <dbReference type="NCBI Taxonomy" id="84698"/>
    <lineage>
        <taxon>Bacteria</taxon>
        <taxon>Bacillati</taxon>
        <taxon>Bacillota</taxon>
        <taxon>Clostridia</taxon>
        <taxon>Eubacteriales</taxon>
        <taxon>Clostridiaceae</taxon>
        <taxon>Clostridium</taxon>
    </lineage>
</organism>
<dbReference type="SUPFAM" id="SSF55874">
    <property type="entry name" value="ATPase domain of HSP90 chaperone/DNA topoisomerase II/histidine kinase"/>
    <property type="match status" value="1"/>
</dbReference>
<evidence type="ECO:0000313" key="4">
    <source>
        <dbReference type="Proteomes" id="UP000198619"/>
    </source>
</evidence>
<feature type="transmembrane region" description="Helical" evidence="1">
    <location>
        <begin position="159"/>
        <end position="180"/>
    </location>
</feature>
<feature type="transmembrane region" description="Helical" evidence="1">
    <location>
        <begin position="126"/>
        <end position="147"/>
    </location>
</feature>
<feature type="transmembrane region" description="Helical" evidence="1">
    <location>
        <begin position="6"/>
        <end position="27"/>
    </location>
</feature>
<feature type="transmembrane region" description="Helical" evidence="1">
    <location>
        <begin position="39"/>
        <end position="57"/>
    </location>
</feature>
<dbReference type="InterPro" id="IPR036890">
    <property type="entry name" value="HATPase_C_sf"/>
</dbReference>
<feature type="transmembrane region" description="Helical" evidence="1">
    <location>
        <begin position="92"/>
        <end position="114"/>
    </location>
</feature>
<reference evidence="3 4" key="1">
    <citation type="submission" date="2016-10" db="EMBL/GenBank/DDBJ databases">
        <authorList>
            <person name="de Groot N.N."/>
        </authorList>
    </citation>
    <scope>NUCLEOTIDE SEQUENCE [LARGE SCALE GENOMIC DNA]</scope>
    <source>
        <strain evidence="3 4">DSM 12271</strain>
    </source>
</reference>
<dbReference type="Gene3D" id="3.30.565.10">
    <property type="entry name" value="Histidine kinase-like ATPase, C-terminal domain"/>
    <property type="match status" value="1"/>
</dbReference>
<evidence type="ECO:0000313" key="3">
    <source>
        <dbReference type="EMBL" id="SFB30564.1"/>
    </source>
</evidence>
<dbReference type="PANTHER" id="PTHR40448:SF1">
    <property type="entry name" value="TWO-COMPONENT SENSOR HISTIDINE KINASE"/>
    <property type="match status" value="1"/>
</dbReference>
<feature type="transmembrane region" description="Helical" evidence="1">
    <location>
        <begin position="192"/>
        <end position="212"/>
    </location>
</feature>
<dbReference type="CDD" id="cd16935">
    <property type="entry name" value="HATPase_AgrC-ComD-like"/>
    <property type="match status" value="1"/>
</dbReference>
<keyword evidence="1" id="KW-0812">Transmembrane</keyword>
<dbReference type="InterPro" id="IPR032834">
    <property type="entry name" value="NatK-like_C"/>
</dbReference>